<evidence type="ECO:0000256" key="1">
    <source>
        <dbReference type="SAM" id="MobiDB-lite"/>
    </source>
</evidence>
<evidence type="ECO:0000313" key="3">
    <source>
        <dbReference type="Proteomes" id="UP001190700"/>
    </source>
</evidence>
<feature type="region of interest" description="Disordered" evidence="1">
    <location>
        <begin position="1"/>
        <end position="68"/>
    </location>
</feature>
<dbReference type="Proteomes" id="UP001190700">
    <property type="component" value="Unassembled WGS sequence"/>
</dbReference>
<dbReference type="EMBL" id="LGRX02034097">
    <property type="protein sequence ID" value="KAK3238819.1"/>
    <property type="molecule type" value="Genomic_DNA"/>
</dbReference>
<organism evidence="2 3">
    <name type="scientific">Cymbomonas tetramitiformis</name>
    <dbReference type="NCBI Taxonomy" id="36881"/>
    <lineage>
        <taxon>Eukaryota</taxon>
        <taxon>Viridiplantae</taxon>
        <taxon>Chlorophyta</taxon>
        <taxon>Pyramimonadophyceae</taxon>
        <taxon>Pyramimonadales</taxon>
        <taxon>Pyramimonadaceae</taxon>
        <taxon>Cymbomonas</taxon>
    </lineage>
</organism>
<sequence length="153" mass="16310">MSQVRQQSLAAALRAARANSGGTPRPSPPGSGVNSQTSTPSSTTPPPRRVISTSSLRSKPTASQLSRTPFEYFNDPSVLVSTPVEEGRESEFAEHLSYAFSYSSELIIILKSGSYKEKNGISIDSDDPDTEFAVLLAALGHVLFPIGHLTNGM</sequence>
<evidence type="ECO:0000313" key="2">
    <source>
        <dbReference type="EMBL" id="KAK3238819.1"/>
    </source>
</evidence>
<gene>
    <name evidence="2" type="ORF">CYMTET_51206</name>
</gene>
<accession>A0AAE0BNA1</accession>
<feature type="compositionally biased region" description="Polar residues" evidence="1">
    <location>
        <begin position="56"/>
        <end position="67"/>
    </location>
</feature>
<reference evidence="2 3" key="1">
    <citation type="journal article" date="2015" name="Genome Biol. Evol.">
        <title>Comparative Genomics of a Bacterivorous Green Alga Reveals Evolutionary Causalities and Consequences of Phago-Mixotrophic Mode of Nutrition.</title>
        <authorList>
            <person name="Burns J.A."/>
            <person name="Paasch A."/>
            <person name="Narechania A."/>
            <person name="Kim E."/>
        </authorList>
    </citation>
    <scope>NUCLEOTIDE SEQUENCE [LARGE SCALE GENOMIC DNA]</scope>
    <source>
        <strain evidence="2 3">PLY_AMNH</strain>
    </source>
</reference>
<proteinExistence type="predicted"/>
<name>A0AAE0BNA1_9CHLO</name>
<feature type="compositionally biased region" description="Low complexity" evidence="1">
    <location>
        <begin position="9"/>
        <end position="42"/>
    </location>
</feature>
<comment type="caution">
    <text evidence="2">The sequence shown here is derived from an EMBL/GenBank/DDBJ whole genome shotgun (WGS) entry which is preliminary data.</text>
</comment>
<protein>
    <submittedName>
        <fullName evidence="2">Uncharacterized protein</fullName>
    </submittedName>
</protein>
<dbReference type="AlphaFoldDB" id="A0AAE0BNA1"/>
<keyword evidence="3" id="KW-1185">Reference proteome</keyword>